<dbReference type="EMBL" id="MNCJ02000317">
    <property type="protein sequence ID" value="KAF5818075.1"/>
    <property type="molecule type" value="Genomic_DNA"/>
</dbReference>
<gene>
    <name evidence="2" type="ORF">HannXRQ_Chr11g0327261</name>
    <name evidence="1" type="ORF">HanXRQr2_Chr02g0060581</name>
</gene>
<sequence>MAMRSYNQFKSYTPSHYYSLSLIRFPPKPKSITTTIIIHLFHFYKFHSSLKVIYGGGNLKDFLRSLF</sequence>
<dbReference type="InParanoid" id="A0A251T7T4"/>
<accession>A0A251T7T4</accession>
<evidence type="ECO:0000313" key="1">
    <source>
        <dbReference type="EMBL" id="KAF5818075.1"/>
    </source>
</evidence>
<dbReference type="AlphaFoldDB" id="A0A251T7T4"/>
<reference evidence="1 3" key="1">
    <citation type="journal article" date="2017" name="Nature">
        <title>The sunflower genome provides insights into oil metabolism, flowering and Asterid evolution.</title>
        <authorList>
            <person name="Badouin H."/>
            <person name="Gouzy J."/>
            <person name="Grassa C.J."/>
            <person name="Murat F."/>
            <person name="Staton S.E."/>
            <person name="Cottret L."/>
            <person name="Lelandais-Briere C."/>
            <person name="Owens G.L."/>
            <person name="Carrere S."/>
            <person name="Mayjonade B."/>
            <person name="Legrand L."/>
            <person name="Gill N."/>
            <person name="Kane N.C."/>
            <person name="Bowers J.E."/>
            <person name="Hubner S."/>
            <person name="Bellec A."/>
            <person name="Berard A."/>
            <person name="Berges H."/>
            <person name="Blanchet N."/>
            <person name="Boniface M.C."/>
            <person name="Brunel D."/>
            <person name="Catrice O."/>
            <person name="Chaidir N."/>
            <person name="Claudel C."/>
            <person name="Donnadieu C."/>
            <person name="Faraut T."/>
            <person name="Fievet G."/>
            <person name="Helmstetter N."/>
            <person name="King M."/>
            <person name="Knapp S.J."/>
            <person name="Lai Z."/>
            <person name="Le Paslier M.C."/>
            <person name="Lippi Y."/>
            <person name="Lorenzon L."/>
            <person name="Mandel J.R."/>
            <person name="Marage G."/>
            <person name="Marchand G."/>
            <person name="Marquand E."/>
            <person name="Bret-Mestries E."/>
            <person name="Morien E."/>
            <person name="Nambeesan S."/>
            <person name="Nguyen T."/>
            <person name="Pegot-Espagnet P."/>
            <person name="Pouilly N."/>
            <person name="Raftis F."/>
            <person name="Sallet E."/>
            <person name="Schiex T."/>
            <person name="Thomas J."/>
            <person name="Vandecasteele C."/>
            <person name="Vares D."/>
            <person name="Vear F."/>
            <person name="Vautrin S."/>
            <person name="Crespi M."/>
            <person name="Mangin B."/>
            <person name="Burke J.M."/>
            <person name="Salse J."/>
            <person name="Munos S."/>
            <person name="Vincourt P."/>
            <person name="Rieseberg L.H."/>
            <person name="Langlade N.B."/>
        </authorList>
    </citation>
    <scope>NUCLEOTIDE SEQUENCE [LARGE SCALE GENOMIC DNA]</scope>
    <source>
        <strain evidence="3">cv. SF193</strain>
        <tissue evidence="1">Leaves</tissue>
    </source>
</reference>
<dbReference type="EMBL" id="CM007900">
    <property type="protein sequence ID" value="OTG07165.1"/>
    <property type="molecule type" value="Genomic_DNA"/>
</dbReference>
<organism evidence="2 3">
    <name type="scientific">Helianthus annuus</name>
    <name type="common">Common sunflower</name>
    <dbReference type="NCBI Taxonomy" id="4232"/>
    <lineage>
        <taxon>Eukaryota</taxon>
        <taxon>Viridiplantae</taxon>
        <taxon>Streptophyta</taxon>
        <taxon>Embryophyta</taxon>
        <taxon>Tracheophyta</taxon>
        <taxon>Spermatophyta</taxon>
        <taxon>Magnoliopsida</taxon>
        <taxon>eudicotyledons</taxon>
        <taxon>Gunneridae</taxon>
        <taxon>Pentapetalae</taxon>
        <taxon>asterids</taxon>
        <taxon>campanulids</taxon>
        <taxon>Asterales</taxon>
        <taxon>Asteraceae</taxon>
        <taxon>Asteroideae</taxon>
        <taxon>Heliantheae alliance</taxon>
        <taxon>Heliantheae</taxon>
        <taxon>Helianthus</taxon>
    </lineage>
</organism>
<reference evidence="2" key="2">
    <citation type="submission" date="2017-02" db="EMBL/GenBank/DDBJ databases">
        <title>Sunflower complete genome.</title>
        <authorList>
            <person name="Langlade N."/>
            <person name="Munos S."/>
        </authorList>
    </citation>
    <scope>NUCLEOTIDE SEQUENCE [LARGE SCALE GENOMIC DNA]</scope>
    <source>
        <tissue evidence="2">Leaves</tissue>
    </source>
</reference>
<protein>
    <submittedName>
        <fullName evidence="2">Uncharacterized protein</fullName>
    </submittedName>
</protein>
<dbReference type="Gramene" id="mRNA:HanXRQr2_Chr02g0060581">
    <property type="protein sequence ID" value="CDS:HanXRQr2_Chr02g0060581.1"/>
    <property type="gene ID" value="HanXRQr2_Chr02g0060581"/>
</dbReference>
<dbReference type="Proteomes" id="UP000215914">
    <property type="component" value="Chromosome 11"/>
</dbReference>
<keyword evidence="3" id="KW-1185">Reference proteome</keyword>
<reference evidence="1" key="3">
    <citation type="submission" date="2020-06" db="EMBL/GenBank/DDBJ databases">
        <title>Helianthus annuus Genome sequencing and assembly Release 2.</title>
        <authorList>
            <person name="Gouzy J."/>
            <person name="Langlade N."/>
            <person name="Munos S."/>
        </authorList>
    </citation>
    <scope>NUCLEOTIDE SEQUENCE</scope>
    <source>
        <tissue evidence="1">Leaves</tissue>
    </source>
</reference>
<proteinExistence type="predicted"/>
<evidence type="ECO:0000313" key="2">
    <source>
        <dbReference type="EMBL" id="OTG07165.1"/>
    </source>
</evidence>
<name>A0A251T7T4_HELAN</name>
<evidence type="ECO:0000313" key="3">
    <source>
        <dbReference type="Proteomes" id="UP000215914"/>
    </source>
</evidence>